<feature type="transmembrane region" description="Helical" evidence="1">
    <location>
        <begin position="35"/>
        <end position="53"/>
    </location>
</feature>
<name>A0ABU9M3M3_9BACT</name>
<accession>A0ABU9M3M3</accession>
<dbReference type="RefSeq" id="WP_342301090.1">
    <property type="nucleotide sequence ID" value="NZ_JBCEVZ010000082.1"/>
</dbReference>
<feature type="transmembrane region" description="Helical" evidence="1">
    <location>
        <begin position="6"/>
        <end position="23"/>
    </location>
</feature>
<sequence length="97" mass="10827">MLVWGLLFLLVWLGLLAVALYTIRRFTTDAPVWRAGLTVWLLAGAAAWLGMQFEHSSLPNWLTWLPHRGDSGLAAVLAAPLGLLAALLARFRYHYPE</sequence>
<keyword evidence="1" id="KW-0812">Transmembrane</keyword>
<proteinExistence type="predicted"/>
<reference evidence="2 3" key="1">
    <citation type="journal article" date="2018" name="Arch. Microbiol.">
        <title>Hymenobacter segetis sp. nov., isolated from soil.</title>
        <authorList>
            <person name="Ten L.N."/>
            <person name="Lim S.J."/>
            <person name="Kim B.O."/>
            <person name="Kang I.K."/>
            <person name="Jung H.Y."/>
        </authorList>
    </citation>
    <scope>NUCLEOTIDE SEQUENCE [LARGE SCALE GENOMIC DNA]</scope>
    <source>
        <strain evidence="2 3">S7-3-11</strain>
    </source>
</reference>
<comment type="caution">
    <text evidence="2">The sequence shown here is derived from an EMBL/GenBank/DDBJ whole genome shotgun (WGS) entry which is preliminary data.</text>
</comment>
<dbReference type="EMBL" id="JBCEVZ010000082">
    <property type="protein sequence ID" value="MEL5996593.1"/>
    <property type="molecule type" value="Genomic_DNA"/>
</dbReference>
<dbReference type="Proteomes" id="UP001479606">
    <property type="component" value="Unassembled WGS sequence"/>
</dbReference>
<feature type="transmembrane region" description="Helical" evidence="1">
    <location>
        <begin position="73"/>
        <end position="91"/>
    </location>
</feature>
<evidence type="ECO:0000313" key="3">
    <source>
        <dbReference type="Proteomes" id="UP001479606"/>
    </source>
</evidence>
<protein>
    <submittedName>
        <fullName evidence="2">Uncharacterized protein</fullName>
    </submittedName>
</protein>
<evidence type="ECO:0000313" key="2">
    <source>
        <dbReference type="EMBL" id="MEL5996593.1"/>
    </source>
</evidence>
<keyword evidence="3" id="KW-1185">Reference proteome</keyword>
<gene>
    <name evidence="2" type="ORF">AAFH49_20460</name>
</gene>
<keyword evidence="1" id="KW-0472">Membrane</keyword>
<keyword evidence="1" id="KW-1133">Transmembrane helix</keyword>
<evidence type="ECO:0000256" key="1">
    <source>
        <dbReference type="SAM" id="Phobius"/>
    </source>
</evidence>
<organism evidence="2 3">
    <name type="scientific">Hymenobacter segetis</name>
    <dbReference type="NCBI Taxonomy" id="2025509"/>
    <lineage>
        <taxon>Bacteria</taxon>
        <taxon>Pseudomonadati</taxon>
        <taxon>Bacteroidota</taxon>
        <taxon>Cytophagia</taxon>
        <taxon>Cytophagales</taxon>
        <taxon>Hymenobacteraceae</taxon>
        <taxon>Hymenobacter</taxon>
    </lineage>
</organism>